<name>A0ABY7EQ20_MYAAR</name>
<gene>
    <name evidence="3" type="ORF">MAR_036128</name>
</gene>
<protein>
    <submittedName>
        <fullName evidence="3">Uncharacterized protein</fullName>
    </submittedName>
</protein>
<feature type="compositionally biased region" description="Basic and acidic residues" evidence="2">
    <location>
        <begin position="13"/>
        <end position="27"/>
    </location>
</feature>
<evidence type="ECO:0000313" key="3">
    <source>
        <dbReference type="EMBL" id="WAR11052.1"/>
    </source>
</evidence>
<evidence type="ECO:0000256" key="1">
    <source>
        <dbReference type="SAM" id="Coils"/>
    </source>
</evidence>
<accession>A0ABY7EQ20</accession>
<organism evidence="3 4">
    <name type="scientific">Mya arenaria</name>
    <name type="common">Soft-shell clam</name>
    <dbReference type="NCBI Taxonomy" id="6604"/>
    <lineage>
        <taxon>Eukaryota</taxon>
        <taxon>Metazoa</taxon>
        <taxon>Spiralia</taxon>
        <taxon>Lophotrochozoa</taxon>
        <taxon>Mollusca</taxon>
        <taxon>Bivalvia</taxon>
        <taxon>Autobranchia</taxon>
        <taxon>Heteroconchia</taxon>
        <taxon>Euheterodonta</taxon>
        <taxon>Imparidentia</taxon>
        <taxon>Neoheterodontei</taxon>
        <taxon>Myida</taxon>
        <taxon>Myoidea</taxon>
        <taxon>Myidae</taxon>
        <taxon>Mya</taxon>
    </lineage>
</organism>
<dbReference type="EMBL" id="CP111018">
    <property type="protein sequence ID" value="WAR11052.1"/>
    <property type="molecule type" value="Genomic_DNA"/>
</dbReference>
<keyword evidence="4" id="KW-1185">Reference proteome</keyword>
<feature type="region of interest" description="Disordered" evidence="2">
    <location>
        <begin position="1"/>
        <end position="27"/>
    </location>
</feature>
<keyword evidence="1" id="KW-0175">Coiled coil</keyword>
<evidence type="ECO:0000256" key="2">
    <source>
        <dbReference type="SAM" id="MobiDB-lite"/>
    </source>
</evidence>
<reference evidence="3" key="1">
    <citation type="submission" date="2022-11" db="EMBL/GenBank/DDBJ databases">
        <title>Centuries of genome instability and evolution in soft-shell clam transmissible cancer (bioRxiv).</title>
        <authorList>
            <person name="Hart S.F.M."/>
            <person name="Yonemitsu M.A."/>
            <person name="Giersch R.M."/>
            <person name="Beal B.F."/>
            <person name="Arriagada G."/>
            <person name="Davis B.W."/>
            <person name="Ostrander E.A."/>
            <person name="Goff S.P."/>
            <person name="Metzger M.J."/>
        </authorList>
    </citation>
    <scope>NUCLEOTIDE SEQUENCE</scope>
    <source>
        <strain evidence="3">MELC-2E11</strain>
        <tissue evidence="3">Siphon/mantle</tissue>
    </source>
</reference>
<dbReference type="Proteomes" id="UP001164746">
    <property type="component" value="Chromosome 7"/>
</dbReference>
<feature type="compositionally biased region" description="Polar residues" evidence="2">
    <location>
        <begin position="1"/>
        <end position="12"/>
    </location>
</feature>
<proteinExistence type="predicted"/>
<evidence type="ECO:0000313" key="4">
    <source>
        <dbReference type="Proteomes" id="UP001164746"/>
    </source>
</evidence>
<sequence>MFATLNEIQSEAQRVKEEVDSKKERSNNRAVECNKELDDFENKLKRKVEDSISSFRQEVSNLNDEIIEACSCISSICEEKVAWAIKEKSQLNEIVKNSFSGRFYLMNQNFEKEISEVKRQIKEVEYKRTVRLFHLTENTTAFKCFIEDLKDVCQLQEEVVGSDEGNTYTMGKATQENQEARLKAEEELKRTEEDLAYFIQARLKAEEELKRTEEDLAYFKRECGMVQKQYRQAQKCIYWKQPTGSLKVEVSQEQRFPIDK</sequence>
<feature type="coiled-coil region" evidence="1">
    <location>
        <begin position="170"/>
        <end position="222"/>
    </location>
</feature>